<dbReference type="Proteomes" id="UP000751190">
    <property type="component" value="Unassembled WGS sequence"/>
</dbReference>
<reference evidence="2" key="1">
    <citation type="submission" date="2021-05" db="EMBL/GenBank/DDBJ databases">
        <title>The genome of the haptophyte Pavlova lutheri (Diacronema luteri, Pavlovales) - a model for lipid biosynthesis in eukaryotic algae.</title>
        <authorList>
            <person name="Hulatt C.J."/>
            <person name="Posewitz M.C."/>
        </authorList>
    </citation>
    <scope>NUCLEOTIDE SEQUENCE</scope>
    <source>
        <strain evidence="2">NIVA-4/92</strain>
    </source>
</reference>
<evidence type="ECO:0000256" key="1">
    <source>
        <dbReference type="SAM" id="SignalP"/>
    </source>
</evidence>
<protein>
    <recommendedName>
        <fullName evidence="4">SET domain-containing protein</fullName>
    </recommendedName>
</protein>
<organism evidence="2 3">
    <name type="scientific">Diacronema lutheri</name>
    <name type="common">Unicellular marine alga</name>
    <name type="synonym">Monochrysis lutheri</name>
    <dbReference type="NCBI Taxonomy" id="2081491"/>
    <lineage>
        <taxon>Eukaryota</taxon>
        <taxon>Haptista</taxon>
        <taxon>Haptophyta</taxon>
        <taxon>Pavlovophyceae</taxon>
        <taxon>Pavlovales</taxon>
        <taxon>Pavlovaceae</taxon>
        <taxon>Diacronema</taxon>
    </lineage>
</organism>
<dbReference type="AlphaFoldDB" id="A0A8J6CFL2"/>
<dbReference type="SUPFAM" id="SSF82199">
    <property type="entry name" value="SET domain"/>
    <property type="match status" value="1"/>
</dbReference>
<dbReference type="InterPro" id="IPR046341">
    <property type="entry name" value="SET_dom_sf"/>
</dbReference>
<keyword evidence="3" id="KW-1185">Reference proteome</keyword>
<sequence>MACAGAALLAALAPLGHAPGALPRATAARAALAPTRIVLADVSPGATAAPVRRDAQAPLFRVWMKREGVRSASLDLATFGTRGRGCTALRDIAPGEVLVSLPRAAAMDLGTLTQVPVPPALASAECWLSLPWFAQLALWVLAEEAKGPASRWAAYIELLPLEGRALDTPYHWPDADLAALRYEPIAEGAAEQRALFRSLHAAVVRSAAGSGLTLDAFACACEAVLSRAFPTAGLAERARGTGDGGGGGGGGGGLLGALASGLATATGDARAPLLDAESHYAMLPAVDSLNHRSGSTGVFSYDTANAILELRTAEAVPAGSQAFLEYGKKGNDELLLLYGFVEPDNP</sequence>
<dbReference type="InterPro" id="IPR050600">
    <property type="entry name" value="SETD3_SETD6_MTase"/>
</dbReference>
<evidence type="ECO:0008006" key="4">
    <source>
        <dbReference type="Google" id="ProtNLM"/>
    </source>
</evidence>
<feature type="chain" id="PRO_5035300516" description="SET domain-containing protein" evidence="1">
    <location>
        <begin position="19"/>
        <end position="346"/>
    </location>
</feature>
<evidence type="ECO:0000313" key="2">
    <source>
        <dbReference type="EMBL" id="KAG8465758.1"/>
    </source>
</evidence>
<dbReference type="OMA" id="AFACACE"/>
<dbReference type="PANTHER" id="PTHR13271">
    <property type="entry name" value="UNCHARACTERIZED PUTATIVE METHYLTRANSFERASE"/>
    <property type="match status" value="1"/>
</dbReference>
<feature type="signal peptide" evidence="1">
    <location>
        <begin position="1"/>
        <end position="18"/>
    </location>
</feature>
<accession>A0A8J6CFL2</accession>
<name>A0A8J6CFL2_DIALT</name>
<dbReference type="EMBL" id="JAGTXO010000009">
    <property type="protein sequence ID" value="KAG8465758.1"/>
    <property type="molecule type" value="Genomic_DNA"/>
</dbReference>
<proteinExistence type="predicted"/>
<dbReference type="OrthoDB" id="341421at2759"/>
<dbReference type="GO" id="GO:0016279">
    <property type="term" value="F:protein-lysine N-methyltransferase activity"/>
    <property type="evidence" value="ECO:0007669"/>
    <property type="project" value="TreeGrafter"/>
</dbReference>
<dbReference type="CDD" id="cd10527">
    <property type="entry name" value="SET_LSMT"/>
    <property type="match status" value="1"/>
</dbReference>
<evidence type="ECO:0000313" key="3">
    <source>
        <dbReference type="Proteomes" id="UP000751190"/>
    </source>
</evidence>
<gene>
    <name evidence="2" type="ORF">KFE25_005328</name>
</gene>
<comment type="caution">
    <text evidence="2">The sequence shown here is derived from an EMBL/GenBank/DDBJ whole genome shotgun (WGS) entry which is preliminary data.</text>
</comment>
<dbReference type="Gene3D" id="3.90.1410.10">
    <property type="entry name" value="set domain protein methyltransferase, domain 1"/>
    <property type="match status" value="1"/>
</dbReference>
<keyword evidence="1" id="KW-0732">Signal</keyword>